<dbReference type="EMBL" id="MG779379">
    <property type="protein sequence ID" value="AUV58836.1"/>
    <property type="molecule type" value="Genomic_DNA"/>
</dbReference>
<protein>
    <submittedName>
        <fullName evidence="1">Uncharacterized protein</fullName>
    </submittedName>
</protein>
<sequence length="234" mass="27628">MNLDDLIEELDNKLVVLKQMRDLQKQQDKITDSDNNLNTIKQSIYSTNNKPGSFAVQEAMYNLLLHYNNRLLKLESEINENNESNSKEKSDYVDKPNCIDKPIVIDYMTCNGCQYRGNNINEIHDHKNKCTSFKKISDIDQIYKKWANDLSLDRYSVWLLDQEKFVLFYYHLGVEYKINSFINGIEEIKKEIINKKGGDMIYENNNLIIYVKYVNVLTRQDKNNLRQDLTKYIG</sequence>
<proteinExistence type="predicted"/>
<organism evidence="1">
    <name type="scientific">Bandra megavirus</name>
    <dbReference type="NCBI Taxonomy" id="2071566"/>
    <lineage>
        <taxon>Viruses</taxon>
        <taxon>Varidnaviria</taxon>
        <taxon>Bamfordvirae</taxon>
        <taxon>Nucleocytoviricota</taxon>
        <taxon>Megaviricetes</taxon>
        <taxon>Imitervirales</taxon>
        <taxon>Mimiviridae</taxon>
        <taxon>Megamimivirinae</taxon>
        <taxon>Megavirus</taxon>
    </lineage>
</organism>
<reference evidence="1" key="1">
    <citation type="submission" date="2018-01" db="EMBL/GenBank/DDBJ databases">
        <title>Draft genome sequence of Bandra megavirus.</title>
        <authorList>
            <person name="Chatterjee A."/>
            <person name="Yadav R."/>
            <person name="Kondabagil K."/>
        </authorList>
    </citation>
    <scope>NUCLEOTIDE SEQUENCE</scope>
    <source>
        <strain evidence="1">KK-1</strain>
    </source>
</reference>
<accession>A0A2K9V9F9</accession>
<name>A0A2K9V9F9_9VIRU</name>
<evidence type="ECO:0000313" key="1">
    <source>
        <dbReference type="EMBL" id="AUV58836.1"/>
    </source>
</evidence>